<accession>A0ABQ6IFZ4</accession>
<comment type="caution">
    <text evidence="2">The sequence shown here is derived from an EMBL/GenBank/DDBJ whole genome shotgun (WGS) entry which is preliminary data.</text>
</comment>
<dbReference type="EMBL" id="BSUN01000001">
    <property type="protein sequence ID" value="GMA36058.1"/>
    <property type="molecule type" value="Genomic_DNA"/>
</dbReference>
<reference evidence="3" key="1">
    <citation type="journal article" date="2019" name="Int. J. Syst. Evol. Microbiol.">
        <title>The Global Catalogue of Microorganisms (GCM) 10K type strain sequencing project: providing services to taxonomists for standard genome sequencing and annotation.</title>
        <authorList>
            <consortium name="The Broad Institute Genomics Platform"/>
            <consortium name="The Broad Institute Genome Sequencing Center for Infectious Disease"/>
            <person name="Wu L."/>
            <person name="Ma J."/>
        </authorList>
    </citation>
    <scope>NUCLEOTIDE SEQUENCE [LARGE SCALE GENOMIC DNA]</scope>
    <source>
        <strain evidence="3">NBRC 112299</strain>
    </source>
</reference>
<protein>
    <submittedName>
        <fullName evidence="2">Uncharacterized protein</fullName>
    </submittedName>
</protein>
<sequence>MQEVLRAGLQHRALVGVECLDEALIRGDLQPVRVGDGLRRLLGAQEGRSDHARHRHTTGRQVIGDGPCHGLTGIGQPEVGQAPVEHLVRVVDMAVAQKMNDGHGAYCRLPARVRENPHQRRFSAALTRAGSIRQNPTTASSTVTTGICSP</sequence>
<dbReference type="Proteomes" id="UP001157125">
    <property type="component" value="Unassembled WGS sequence"/>
</dbReference>
<organism evidence="2 3">
    <name type="scientific">Demequina litorisediminis</name>
    <dbReference type="NCBI Taxonomy" id="1849022"/>
    <lineage>
        <taxon>Bacteria</taxon>
        <taxon>Bacillati</taxon>
        <taxon>Actinomycetota</taxon>
        <taxon>Actinomycetes</taxon>
        <taxon>Micrococcales</taxon>
        <taxon>Demequinaceae</taxon>
        <taxon>Demequina</taxon>
    </lineage>
</organism>
<gene>
    <name evidence="2" type="ORF">GCM10025876_22620</name>
</gene>
<evidence type="ECO:0000313" key="2">
    <source>
        <dbReference type="EMBL" id="GMA36058.1"/>
    </source>
</evidence>
<evidence type="ECO:0000313" key="3">
    <source>
        <dbReference type="Proteomes" id="UP001157125"/>
    </source>
</evidence>
<name>A0ABQ6IFZ4_9MICO</name>
<feature type="region of interest" description="Disordered" evidence="1">
    <location>
        <begin position="45"/>
        <end position="68"/>
    </location>
</feature>
<evidence type="ECO:0000256" key="1">
    <source>
        <dbReference type="SAM" id="MobiDB-lite"/>
    </source>
</evidence>
<keyword evidence="3" id="KW-1185">Reference proteome</keyword>
<proteinExistence type="predicted"/>